<proteinExistence type="inferred from homology"/>
<dbReference type="AlphaFoldDB" id="A0A3B0V283"/>
<dbReference type="PANTHER" id="PTHR46268">
    <property type="entry name" value="STRESS RESPONSE PROTEIN NHAX"/>
    <property type="match status" value="1"/>
</dbReference>
<feature type="transmembrane region" description="Helical" evidence="4">
    <location>
        <begin position="15"/>
        <end position="38"/>
    </location>
</feature>
<organism evidence="6">
    <name type="scientific">hydrothermal vent metagenome</name>
    <dbReference type="NCBI Taxonomy" id="652676"/>
    <lineage>
        <taxon>unclassified sequences</taxon>
        <taxon>metagenomes</taxon>
        <taxon>ecological metagenomes</taxon>
    </lineage>
</organism>
<dbReference type="InterPro" id="IPR014729">
    <property type="entry name" value="Rossmann-like_a/b/a_fold"/>
</dbReference>
<evidence type="ECO:0000256" key="1">
    <source>
        <dbReference type="ARBA" id="ARBA00008791"/>
    </source>
</evidence>
<evidence type="ECO:0000259" key="5">
    <source>
        <dbReference type="Pfam" id="PF00582"/>
    </source>
</evidence>
<dbReference type="CDD" id="cd00293">
    <property type="entry name" value="USP-like"/>
    <property type="match status" value="1"/>
</dbReference>
<keyword evidence="4" id="KW-1133">Transmembrane helix</keyword>
<keyword evidence="4" id="KW-0472">Membrane</keyword>
<evidence type="ECO:0000256" key="3">
    <source>
        <dbReference type="ARBA" id="ARBA00022840"/>
    </source>
</evidence>
<evidence type="ECO:0000256" key="4">
    <source>
        <dbReference type="SAM" id="Phobius"/>
    </source>
</evidence>
<dbReference type="PANTHER" id="PTHR46268:SF27">
    <property type="entry name" value="UNIVERSAL STRESS PROTEIN RV2623"/>
    <property type="match status" value="1"/>
</dbReference>
<comment type="similarity">
    <text evidence="1">Belongs to the universal stress protein A family.</text>
</comment>
<dbReference type="Gene3D" id="3.40.50.620">
    <property type="entry name" value="HUPs"/>
    <property type="match status" value="1"/>
</dbReference>
<evidence type="ECO:0000256" key="2">
    <source>
        <dbReference type="ARBA" id="ARBA00022741"/>
    </source>
</evidence>
<dbReference type="PRINTS" id="PR01438">
    <property type="entry name" value="UNVRSLSTRESS"/>
</dbReference>
<keyword evidence="4" id="KW-0812">Transmembrane</keyword>
<evidence type="ECO:0000313" key="6">
    <source>
        <dbReference type="EMBL" id="VAW26264.1"/>
    </source>
</evidence>
<dbReference type="GO" id="GO:0005524">
    <property type="term" value="F:ATP binding"/>
    <property type="evidence" value="ECO:0007669"/>
    <property type="project" value="UniProtKB-KW"/>
</dbReference>
<keyword evidence="3" id="KW-0067">ATP-binding</keyword>
<dbReference type="InterPro" id="IPR006015">
    <property type="entry name" value="Universal_stress_UspA"/>
</dbReference>
<keyword evidence="2" id="KW-0547">Nucleotide-binding</keyword>
<dbReference type="SUPFAM" id="SSF52402">
    <property type="entry name" value="Adenine nucleotide alpha hydrolases-like"/>
    <property type="match status" value="1"/>
</dbReference>
<reference evidence="6" key="1">
    <citation type="submission" date="2018-06" db="EMBL/GenBank/DDBJ databases">
        <authorList>
            <person name="Zhirakovskaya E."/>
        </authorList>
    </citation>
    <scope>NUCLEOTIDE SEQUENCE</scope>
</reference>
<gene>
    <name evidence="6" type="ORF">MNBD_BACTEROID07-1782</name>
</gene>
<name>A0A3B0V283_9ZZZZ</name>
<feature type="domain" description="UspA" evidence="5">
    <location>
        <begin position="67"/>
        <end position="200"/>
    </location>
</feature>
<protein>
    <submittedName>
        <fullName evidence="6">Manganese transport protein MntH</fullName>
    </submittedName>
</protein>
<dbReference type="InterPro" id="IPR006016">
    <property type="entry name" value="UspA"/>
</dbReference>
<accession>A0A3B0V283</accession>
<dbReference type="Pfam" id="PF00582">
    <property type="entry name" value="Usp"/>
    <property type="match status" value="1"/>
</dbReference>
<dbReference type="EMBL" id="UOET01000017">
    <property type="protein sequence ID" value="VAW26264.1"/>
    <property type="molecule type" value="Genomic_DNA"/>
</dbReference>
<sequence>MDEVQNWFGISRHPVLLALVVVPVIIVLVILLIYLTLLPVVRKIKTRKSDFIHSGIPELKISQKPLYNKIMVALDFSHADAAVMQHALAMGNHETEFLFVHIVESAAALVYGDETQDLETEDDSQRLRKFVYEISKMGFKAETRVGYGNPKILLPEFAKDFSADLLIMGAHGHGWLKDMLFGTTIEKVRHKVNIPVLIVRK</sequence>